<accession>A0A8C9UNX0</accession>
<dbReference type="SUPFAM" id="SSF54928">
    <property type="entry name" value="RNA-binding domain, RBD"/>
    <property type="match status" value="1"/>
</dbReference>
<dbReference type="FunFam" id="3.30.70.330:FF:000029">
    <property type="entry name" value="U2 small nuclear ribonucleoprotein B"/>
    <property type="match status" value="1"/>
</dbReference>
<evidence type="ECO:0000313" key="3">
    <source>
        <dbReference type="Ensembl" id="ENSSDAP00000011509.1"/>
    </source>
</evidence>
<name>A0A8C9UNX0_SPEDA</name>
<dbReference type="Pfam" id="PF00076">
    <property type="entry name" value="RRM_1"/>
    <property type="match status" value="1"/>
</dbReference>
<keyword evidence="1" id="KW-0694">RNA-binding</keyword>
<dbReference type="Proteomes" id="UP000694422">
    <property type="component" value="Unplaced"/>
</dbReference>
<keyword evidence="4" id="KW-1185">Reference proteome</keyword>
<proteinExistence type="predicted"/>
<sequence length="89" mass="10141">MPPQQLIPAYATCPTFSQKSTKSYLVPYYMLSLLFNQFPGFKEVHLVPRQHDIAFEEFDNEIQAGAALDVLRGFKITQNNTMKISSAKK</sequence>
<dbReference type="Ensembl" id="ENSSDAT00000013034.1">
    <property type="protein sequence ID" value="ENSSDAP00000011509.1"/>
    <property type="gene ID" value="ENSSDAG00000010403.1"/>
</dbReference>
<dbReference type="GO" id="GO:0003723">
    <property type="term" value="F:RNA binding"/>
    <property type="evidence" value="ECO:0007669"/>
    <property type="project" value="UniProtKB-KW"/>
</dbReference>
<feature type="domain" description="RRM" evidence="2">
    <location>
        <begin position="30"/>
        <end position="80"/>
    </location>
</feature>
<protein>
    <recommendedName>
        <fullName evidence="2">RRM domain-containing protein</fullName>
    </recommendedName>
</protein>
<dbReference type="Gene3D" id="3.30.70.330">
    <property type="match status" value="1"/>
</dbReference>
<reference evidence="3" key="2">
    <citation type="submission" date="2025-09" db="UniProtKB">
        <authorList>
            <consortium name="Ensembl"/>
        </authorList>
    </citation>
    <scope>IDENTIFICATION</scope>
</reference>
<dbReference type="InterPro" id="IPR000504">
    <property type="entry name" value="RRM_dom"/>
</dbReference>
<organism evidence="3 4">
    <name type="scientific">Spermophilus dauricus</name>
    <name type="common">Daurian ground squirrel</name>
    <dbReference type="NCBI Taxonomy" id="99837"/>
    <lineage>
        <taxon>Eukaryota</taxon>
        <taxon>Metazoa</taxon>
        <taxon>Chordata</taxon>
        <taxon>Craniata</taxon>
        <taxon>Vertebrata</taxon>
        <taxon>Euteleostomi</taxon>
        <taxon>Mammalia</taxon>
        <taxon>Eutheria</taxon>
        <taxon>Euarchontoglires</taxon>
        <taxon>Glires</taxon>
        <taxon>Rodentia</taxon>
        <taxon>Sciuromorpha</taxon>
        <taxon>Sciuridae</taxon>
        <taxon>Xerinae</taxon>
        <taxon>Marmotini</taxon>
        <taxon>Spermophilus</taxon>
    </lineage>
</organism>
<reference evidence="3" key="1">
    <citation type="submission" date="2025-08" db="UniProtKB">
        <authorList>
            <consortium name="Ensembl"/>
        </authorList>
    </citation>
    <scope>IDENTIFICATION</scope>
</reference>
<evidence type="ECO:0000313" key="4">
    <source>
        <dbReference type="Proteomes" id="UP000694422"/>
    </source>
</evidence>
<evidence type="ECO:0000259" key="2">
    <source>
        <dbReference type="Pfam" id="PF00076"/>
    </source>
</evidence>
<dbReference type="InterPro" id="IPR035979">
    <property type="entry name" value="RBD_domain_sf"/>
</dbReference>
<dbReference type="PANTHER" id="PTHR10501">
    <property type="entry name" value="U1 SMALL NUCLEAR RIBONUCLEOPROTEIN A/U2 SMALL NUCLEAR RIBONUCLEOPROTEIN B"/>
    <property type="match status" value="1"/>
</dbReference>
<evidence type="ECO:0000256" key="1">
    <source>
        <dbReference type="ARBA" id="ARBA00022884"/>
    </source>
</evidence>
<dbReference type="AlphaFoldDB" id="A0A8C9UNX0"/>
<dbReference type="InterPro" id="IPR012677">
    <property type="entry name" value="Nucleotide-bd_a/b_plait_sf"/>
</dbReference>